<proteinExistence type="inferred from homology"/>
<dbReference type="AlphaFoldDB" id="A0AA36N2X4"/>
<dbReference type="Pfam" id="PF09127">
    <property type="entry name" value="Leuk-A4-hydro_C"/>
    <property type="match status" value="1"/>
</dbReference>
<dbReference type="EMBL" id="CAUJNA010002046">
    <property type="protein sequence ID" value="CAJ1390303.1"/>
    <property type="molecule type" value="Genomic_DNA"/>
</dbReference>
<evidence type="ECO:0000256" key="8">
    <source>
        <dbReference type="SAM" id="SignalP"/>
    </source>
</evidence>
<keyword evidence="3" id="KW-0645">Protease</keyword>
<feature type="domain" description="Peptidase M1 leukotriene A4 hydrolase/aminopeptidase C-terminal" evidence="9">
    <location>
        <begin position="155"/>
        <end position="290"/>
    </location>
</feature>
<comment type="similarity">
    <text evidence="2">Belongs to the peptidase M1 family.</text>
</comment>
<comment type="cofactor">
    <cofactor evidence="1">
        <name>Zn(2+)</name>
        <dbReference type="ChEBI" id="CHEBI:29105"/>
    </cofactor>
</comment>
<dbReference type="PANTHER" id="PTHR45726:SF3">
    <property type="entry name" value="LEUKOTRIENE A-4 HYDROLASE"/>
    <property type="match status" value="1"/>
</dbReference>
<feature type="signal peptide" evidence="8">
    <location>
        <begin position="1"/>
        <end position="19"/>
    </location>
</feature>
<keyword evidence="5" id="KW-0378">Hydrolase</keyword>
<name>A0AA36N2X4_9DINO</name>
<feature type="chain" id="PRO_5041348869" description="Peptidase M1 leukotriene A4 hydrolase/aminopeptidase C-terminal domain-containing protein" evidence="8">
    <location>
        <begin position="20"/>
        <end position="299"/>
    </location>
</feature>
<keyword evidence="11" id="KW-1185">Reference proteome</keyword>
<evidence type="ECO:0000259" key="9">
    <source>
        <dbReference type="SMART" id="SM01263"/>
    </source>
</evidence>
<evidence type="ECO:0000256" key="7">
    <source>
        <dbReference type="ARBA" id="ARBA00023049"/>
    </source>
</evidence>
<dbReference type="Gene3D" id="1.25.40.320">
    <property type="entry name" value="Peptidase M1, leukotriene A4 hydrolase/aminopeptidase C-terminal domain"/>
    <property type="match status" value="1"/>
</dbReference>
<keyword evidence="8" id="KW-0732">Signal</keyword>
<reference evidence="10" key="1">
    <citation type="submission" date="2023-08" db="EMBL/GenBank/DDBJ databases">
        <authorList>
            <person name="Chen Y."/>
            <person name="Shah S."/>
            <person name="Dougan E. K."/>
            <person name="Thang M."/>
            <person name="Chan C."/>
        </authorList>
    </citation>
    <scope>NUCLEOTIDE SEQUENCE</scope>
</reference>
<accession>A0AA36N2X4</accession>
<evidence type="ECO:0000313" key="10">
    <source>
        <dbReference type="EMBL" id="CAJ1390303.1"/>
    </source>
</evidence>
<evidence type="ECO:0000313" key="11">
    <source>
        <dbReference type="Proteomes" id="UP001178507"/>
    </source>
</evidence>
<evidence type="ECO:0000256" key="2">
    <source>
        <dbReference type="ARBA" id="ARBA00010136"/>
    </source>
</evidence>
<keyword evidence="4" id="KW-0479">Metal-binding</keyword>
<dbReference type="InterPro" id="IPR016024">
    <property type="entry name" value="ARM-type_fold"/>
</dbReference>
<dbReference type="SUPFAM" id="SSF48371">
    <property type="entry name" value="ARM repeat"/>
    <property type="match status" value="1"/>
</dbReference>
<evidence type="ECO:0000256" key="3">
    <source>
        <dbReference type="ARBA" id="ARBA00022670"/>
    </source>
</evidence>
<dbReference type="InterPro" id="IPR038502">
    <property type="entry name" value="M1_LTA-4_hydro/amino_C_sf"/>
</dbReference>
<dbReference type="GO" id="GO:0008270">
    <property type="term" value="F:zinc ion binding"/>
    <property type="evidence" value="ECO:0007669"/>
    <property type="project" value="InterPro"/>
</dbReference>
<dbReference type="SMART" id="SM01263">
    <property type="entry name" value="Leuk-A4-hydro_C"/>
    <property type="match status" value="1"/>
</dbReference>
<dbReference type="InterPro" id="IPR015211">
    <property type="entry name" value="Peptidase_M1_C"/>
</dbReference>
<organism evidence="10 11">
    <name type="scientific">Effrenium voratum</name>
    <dbReference type="NCBI Taxonomy" id="2562239"/>
    <lineage>
        <taxon>Eukaryota</taxon>
        <taxon>Sar</taxon>
        <taxon>Alveolata</taxon>
        <taxon>Dinophyceae</taxon>
        <taxon>Suessiales</taxon>
        <taxon>Symbiodiniaceae</taxon>
        <taxon>Effrenium</taxon>
    </lineage>
</organism>
<keyword evidence="7" id="KW-0482">Metalloprotease</keyword>
<comment type="caution">
    <text evidence="10">The sequence shown here is derived from an EMBL/GenBank/DDBJ whole genome shotgun (WGS) entry which is preliminary data.</text>
</comment>
<dbReference type="GO" id="GO:0008237">
    <property type="term" value="F:metallopeptidase activity"/>
    <property type="evidence" value="ECO:0007669"/>
    <property type="project" value="UniProtKB-KW"/>
</dbReference>
<sequence>MLHIIALPAVQAWAGLCQSGEDDWIPRGLELFLLLRVLRQAGIGDLWLRLLWRQRDPLAFGKAQAADLSMFAWLQHSISDSELDEFLRQAIARGREAPITLKDLEQLLTQWPSAEWCLVDFRARLDEVSSAKLKEVEQVARAWENIIPSEVVGGSEAKLSKLIIRTAIHVKVKWSTLQKLLFLDLLGHGGIYRESLIHVGNAYGFDLSVNMEVLAAWCLLLVKHNCQDHVGVLKRFLQHQGEMDRTVALFNALAASGKVETRWKFLAQELWETCQPQLSPVVQHQVFQVLHAGKCIGRF</sequence>
<dbReference type="Proteomes" id="UP001178507">
    <property type="component" value="Unassembled WGS sequence"/>
</dbReference>
<gene>
    <name evidence="10" type="ORF">EVOR1521_LOCUS15773</name>
</gene>
<dbReference type="GO" id="GO:0006508">
    <property type="term" value="P:proteolysis"/>
    <property type="evidence" value="ECO:0007669"/>
    <property type="project" value="UniProtKB-KW"/>
</dbReference>
<keyword evidence="6" id="KW-0862">Zinc</keyword>
<protein>
    <recommendedName>
        <fullName evidence="9">Peptidase M1 leukotriene A4 hydrolase/aminopeptidase C-terminal domain-containing protein</fullName>
    </recommendedName>
</protein>
<evidence type="ECO:0000256" key="1">
    <source>
        <dbReference type="ARBA" id="ARBA00001947"/>
    </source>
</evidence>
<dbReference type="InterPro" id="IPR034015">
    <property type="entry name" value="M1_LTA4H"/>
</dbReference>
<evidence type="ECO:0000256" key="6">
    <source>
        <dbReference type="ARBA" id="ARBA00022833"/>
    </source>
</evidence>
<evidence type="ECO:0000256" key="4">
    <source>
        <dbReference type="ARBA" id="ARBA00022723"/>
    </source>
</evidence>
<evidence type="ECO:0000256" key="5">
    <source>
        <dbReference type="ARBA" id="ARBA00022801"/>
    </source>
</evidence>
<dbReference type="PANTHER" id="PTHR45726">
    <property type="entry name" value="LEUKOTRIENE A-4 HYDROLASE"/>
    <property type="match status" value="1"/>
</dbReference>